<sequence>MRRAMSPNDLLCPQCLDIFSTPRHLPCRHTFCEKCLDDFIQNTVSARNKETSFNCPVCGKKTLQPMPAIPIDKWASHFPDDHILLAILPDVRRQVEPLRNSYRMLGNTVACTTMCTSCEETLCLNCRKAHENHYLVETSDNTHKSNTNIGLSHGSPCPVHTNRDIEFICMSHDNLCCSDCVIDNHKPCKTGRIKDHTDELMEAKKSGDTIHHMKKCIEHLDRYIDHSDKAMQEADIKTKGMVSTIDKLISKLEETRSRISKESQDLLDRHTPNILEDKRKCQSLRAALHNSLKILEIVTESGDKSQSLITMYQLEEQLLHYERDIQVKFSDVKYVDMELKLDDSLLSLQQLNANQLVKLEAVETTRKLELPSEAKTSTADRANPHCPSRTWSPLQTIVRFFSFPKKNNVASNTVTGANEKVLVKMSTAGRLKQCNGTKPDVIATEHAAVIKAAPTVKRSVIHDISDGNEHRYWGIIDLRNGMVMLLDRIHDNCRIRIFDSFTYHHLTDFDLQSEPVGACVLNENQPQAVQVAVAIWNGEIQILSLCSNDKETSIRRMKTIKTKLEWCHSVATGASDTLVMSGEYNNKLCWCIVSIRDMTTKEIRTICEYGSDKLYRSFLTISYDKSTVYISVSGCNDATRGAVYCYKILDGICIFKYQNKELSTSRGITEDHLGNLCIINERPARIHLVSRNGDLLQVLRTRSLRNPVSLCFKDMELYVINDRRSEVVRLSLSY</sequence>
<dbReference type="EMBL" id="JBJQND010000016">
    <property type="protein sequence ID" value="KAL3846954.1"/>
    <property type="molecule type" value="Genomic_DNA"/>
</dbReference>
<dbReference type="InterPro" id="IPR027370">
    <property type="entry name" value="Znf-RING_euk"/>
</dbReference>
<evidence type="ECO:0000256" key="3">
    <source>
        <dbReference type="ARBA" id="ARBA00022833"/>
    </source>
</evidence>
<proteinExistence type="predicted"/>
<reference evidence="6 7" key="1">
    <citation type="submission" date="2024-11" db="EMBL/GenBank/DDBJ databases">
        <title>Chromosome-level genome assembly of the freshwater bivalve Anodonta woodiana.</title>
        <authorList>
            <person name="Chen X."/>
        </authorList>
    </citation>
    <scope>NUCLEOTIDE SEQUENCE [LARGE SCALE GENOMIC DNA]</scope>
    <source>
        <strain evidence="6">MN2024</strain>
        <tissue evidence="6">Gills</tissue>
    </source>
</reference>
<name>A0ABD3UBR1_SINWO</name>
<dbReference type="InterPro" id="IPR001841">
    <property type="entry name" value="Znf_RING"/>
</dbReference>
<dbReference type="Gene3D" id="3.30.40.10">
    <property type="entry name" value="Zinc/RING finger domain, C3HC4 (zinc finger)"/>
    <property type="match status" value="1"/>
</dbReference>
<dbReference type="PROSITE" id="PS50089">
    <property type="entry name" value="ZF_RING_2"/>
    <property type="match status" value="1"/>
</dbReference>
<dbReference type="Gene3D" id="3.30.160.60">
    <property type="entry name" value="Classic Zinc Finger"/>
    <property type="match status" value="1"/>
</dbReference>
<evidence type="ECO:0000313" key="6">
    <source>
        <dbReference type="EMBL" id="KAL3846954.1"/>
    </source>
</evidence>
<dbReference type="InterPro" id="IPR047153">
    <property type="entry name" value="TRIM45/56/19-like"/>
</dbReference>
<dbReference type="SUPFAM" id="SSF75011">
    <property type="entry name" value="3-carboxy-cis,cis-mucoante lactonizing enzyme"/>
    <property type="match status" value="1"/>
</dbReference>
<keyword evidence="1" id="KW-0479">Metal-binding</keyword>
<dbReference type="SMART" id="SM00184">
    <property type="entry name" value="RING"/>
    <property type="match status" value="1"/>
</dbReference>
<keyword evidence="2 4" id="KW-0863">Zinc-finger</keyword>
<dbReference type="SUPFAM" id="SSF57850">
    <property type="entry name" value="RING/U-box"/>
    <property type="match status" value="1"/>
</dbReference>
<gene>
    <name evidence="6" type="ORF">ACJMK2_017894</name>
</gene>
<dbReference type="SUPFAM" id="SSF57845">
    <property type="entry name" value="B-box zinc-binding domain"/>
    <property type="match status" value="1"/>
</dbReference>
<dbReference type="AlphaFoldDB" id="A0ABD3UBR1"/>
<dbReference type="InterPro" id="IPR017907">
    <property type="entry name" value="Znf_RING_CS"/>
</dbReference>
<keyword evidence="7" id="KW-1185">Reference proteome</keyword>
<evidence type="ECO:0000256" key="2">
    <source>
        <dbReference type="ARBA" id="ARBA00022771"/>
    </source>
</evidence>
<dbReference type="Pfam" id="PF13445">
    <property type="entry name" value="zf-RING_UBOX"/>
    <property type="match status" value="1"/>
</dbReference>
<dbReference type="GO" id="GO:0008270">
    <property type="term" value="F:zinc ion binding"/>
    <property type="evidence" value="ECO:0007669"/>
    <property type="project" value="UniProtKB-KW"/>
</dbReference>
<evidence type="ECO:0000256" key="1">
    <source>
        <dbReference type="ARBA" id="ARBA00022723"/>
    </source>
</evidence>
<dbReference type="PANTHER" id="PTHR25462:SF296">
    <property type="entry name" value="MEIOTIC P26, ISOFORM F"/>
    <property type="match status" value="1"/>
</dbReference>
<evidence type="ECO:0000256" key="4">
    <source>
        <dbReference type="PROSITE-ProRule" id="PRU00175"/>
    </source>
</evidence>
<accession>A0ABD3UBR1</accession>
<feature type="domain" description="RING-type" evidence="5">
    <location>
        <begin position="12"/>
        <end position="58"/>
    </location>
</feature>
<dbReference type="Proteomes" id="UP001634394">
    <property type="component" value="Unassembled WGS sequence"/>
</dbReference>
<comment type="caution">
    <text evidence="6">The sequence shown here is derived from an EMBL/GenBank/DDBJ whole genome shotgun (WGS) entry which is preliminary data.</text>
</comment>
<dbReference type="PROSITE" id="PS00518">
    <property type="entry name" value="ZF_RING_1"/>
    <property type="match status" value="1"/>
</dbReference>
<evidence type="ECO:0000313" key="7">
    <source>
        <dbReference type="Proteomes" id="UP001634394"/>
    </source>
</evidence>
<keyword evidence="3" id="KW-0862">Zinc</keyword>
<organism evidence="6 7">
    <name type="scientific">Sinanodonta woodiana</name>
    <name type="common">Chinese pond mussel</name>
    <name type="synonym">Anodonta woodiana</name>
    <dbReference type="NCBI Taxonomy" id="1069815"/>
    <lineage>
        <taxon>Eukaryota</taxon>
        <taxon>Metazoa</taxon>
        <taxon>Spiralia</taxon>
        <taxon>Lophotrochozoa</taxon>
        <taxon>Mollusca</taxon>
        <taxon>Bivalvia</taxon>
        <taxon>Autobranchia</taxon>
        <taxon>Heteroconchia</taxon>
        <taxon>Palaeoheterodonta</taxon>
        <taxon>Unionida</taxon>
        <taxon>Unionoidea</taxon>
        <taxon>Unionidae</taxon>
        <taxon>Unioninae</taxon>
        <taxon>Sinanodonta</taxon>
    </lineage>
</organism>
<dbReference type="InterPro" id="IPR013083">
    <property type="entry name" value="Znf_RING/FYVE/PHD"/>
</dbReference>
<evidence type="ECO:0000259" key="5">
    <source>
        <dbReference type="PROSITE" id="PS50089"/>
    </source>
</evidence>
<dbReference type="PANTHER" id="PTHR25462">
    <property type="entry name" value="BONUS, ISOFORM C-RELATED"/>
    <property type="match status" value="1"/>
</dbReference>
<protein>
    <recommendedName>
        <fullName evidence="5">RING-type domain-containing protein</fullName>
    </recommendedName>
</protein>